<organism evidence="1 2">
    <name type="scientific">Neocucurbitaria cava</name>
    <dbReference type="NCBI Taxonomy" id="798079"/>
    <lineage>
        <taxon>Eukaryota</taxon>
        <taxon>Fungi</taxon>
        <taxon>Dikarya</taxon>
        <taxon>Ascomycota</taxon>
        <taxon>Pezizomycotina</taxon>
        <taxon>Dothideomycetes</taxon>
        <taxon>Pleosporomycetidae</taxon>
        <taxon>Pleosporales</taxon>
        <taxon>Pleosporineae</taxon>
        <taxon>Cucurbitariaceae</taxon>
        <taxon>Neocucurbitaria</taxon>
    </lineage>
</organism>
<name>A0A9W8Y764_9PLEO</name>
<evidence type="ECO:0000313" key="2">
    <source>
        <dbReference type="Proteomes" id="UP001140560"/>
    </source>
</evidence>
<gene>
    <name evidence="1" type="ORF">N0V83_005647</name>
</gene>
<protein>
    <submittedName>
        <fullName evidence="1">Uncharacterized protein</fullName>
    </submittedName>
</protein>
<dbReference type="EMBL" id="JAPEUY010000009">
    <property type="protein sequence ID" value="KAJ4369883.1"/>
    <property type="molecule type" value="Genomic_DNA"/>
</dbReference>
<sequence>MRTPLKPGCLDPVMSSTEPFDVDRIISLWTKILQLQVDIGYYPNDDSISFPPPGGRAVDETICQEFGLTDEVLSLLKRLPCPSNFDEAYETTIFEESMAVPLTDSEWIRNSRDPARCWYADADAPLRSDLKPEELALVLVKDESGYNLILDTKASM</sequence>
<reference evidence="1" key="1">
    <citation type="submission" date="2022-10" db="EMBL/GenBank/DDBJ databases">
        <title>Tapping the CABI collections for fungal endophytes: first genome assemblies for Collariella, Neodidymelliopsis, Ascochyta clinopodiicola, Didymella pomorum, Didymosphaeria variabile, Neocosmospora piperis and Neocucurbitaria cava.</title>
        <authorList>
            <person name="Hill R."/>
        </authorList>
    </citation>
    <scope>NUCLEOTIDE SEQUENCE</scope>
    <source>
        <strain evidence="1">IMI 356814</strain>
    </source>
</reference>
<dbReference type="Proteomes" id="UP001140560">
    <property type="component" value="Unassembled WGS sequence"/>
</dbReference>
<accession>A0A9W8Y764</accession>
<keyword evidence="2" id="KW-1185">Reference proteome</keyword>
<proteinExistence type="predicted"/>
<evidence type="ECO:0000313" key="1">
    <source>
        <dbReference type="EMBL" id="KAJ4369883.1"/>
    </source>
</evidence>
<dbReference type="OrthoDB" id="5343383at2759"/>
<dbReference type="AlphaFoldDB" id="A0A9W8Y764"/>
<comment type="caution">
    <text evidence="1">The sequence shown here is derived from an EMBL/GenBank/DDBJ whole genome shotgun (WGS) entry which is preliminary data.</text>
</comment>